<feature type="domain" description="OB" evidence="7">
    <location>
        <begin position="67"/>
        <end position="142"/>
    </location>
</feature>
<comment type="similarity">
    <text evidence="2">Belongs to the replication factor A protein 2 family.</text>
</comment>
<reference evidence="9" key="1">
    <citation type="submission" date="2020-12" db="EMBL/GenBank/DDBJ databases">
        <title>Metabolic potential, ecology and presence of endohyphal bacteria is reflected in genomic diversity of Mucoromycotina.</title>
        <authorList>
            <person name="Muszewska A."/>
            <person name="Okrasinska A."/>
            <person name="Steczkiewicz K."/>
            <person name="Drgas O."/>
            <person name="Orlowska M."/>
            <person name="Perlinska-Lenart U."/>
            <person name="Aleksandrzak-Piekarczyk T."/>
            <person name="Szatraj K."/>
            <person name="Zielenkiewicz U."/>
            <person name="Pilsyk S."/>
            <person name="Malc E."/>
            <person name="Mieczkowski P."/>
            <person name="Kruszewska J.S."/>
            <person name="Biernat P."/>
            <person name="Pawlowska J."/>
        </authorList>
    </citation>
    <scope>NUCLEOTIDE SEQUENCE</scope>
    <source>
        <strain evidence="9">CBS 226.32</strain>
    </source>
</reference>
<dbReference type="PANTHER" id="PTHR13989:SF16">
    <property type="entry name" value="REPLICATION PROTEIN A2"/>
    <property type="match status" value="1"/>
</dbReference>
<comment type="subcellular location">
    <subcellularLocation>
        <location evidence="1">Nucleus</location>
    </subcellularLocation>
</comment>
<dbReference type="CDD" id="cd04478">
    <property type="entry name" value="RPA2_DBD_D"/>
    <property type="match status" value="1"/>
</dbReference>
<gene>
    <name evidence="9" type="ORF">INT46_003639</name>
</gene>
<dbReference type="GO" id="GO:0005662">
    <property type="term" value="C:DNA replication factor A complex"/>
    <property type="evidence" value="ECO:0007669"/>
    <property type="project" value="TreeGrafter"/>
</dbReference>
<evidence type="ECO:0000259" key="7">
    <source>
        <dbReference type="Pfam" id="PF01336"/>
    </source>
</evidence>
<feature type="compositionally biased region" description="Low complexity" evidence="6">
    <location>
        <begin position="13"/>
        <end position="25"/>
    </location>
</feature>
<name>A0A8H7RFQ3_9FUNG</name>
<dbReference type="SUPFAM" id="SSF46785">
    <property type="entry name" value="Winged helix' DNA-binding domain"/>
    <property type="match status" value="1"/>
</dbReference>
<dbReference type="OrthoDB" id="25571at2759"/>
<dbReference type="GO" id="GO:0006289">
    <property type="term" value="P:nucleotide-excision repair"/>
    <property type="evidence" value="ECO:0007669"/>
    <property type="project" value="TreeGrafter"/>
</dbReference>
<dbReference type="InterPro" id="IPR012340">
    <property type="entry name" value="NA-bd_OB-fold"/>
</dbReference>
<dbReference type="Pfam" id="PF08784">
    <property type="entry name" value="RPA_C"/>
    <property type="match status" value="1"/>
</dbReference>
<dbReference type="PIRSF" id="PIRSF036949">
    <property type="entry name" value="RPA32"/>
    <property type="match status" value="1"/>
</dbReference>
<dbReference type="GO" id="GO:0035861">
    <property type="term" value="C:site of double-strand break"/>
    <property type="evidence" value="ECO:0007669"/>
    <property type="project" value="TreeGrafter"/>
</dbReference>
<dbReference type="Pfam" id="PF01336">
    <property type="entry name" value="tRNA_anti-codon"/>
    <property type="match status" value="1"/>
</dbReference>
<evidence type="ECO:0000256" key="4">
    <source>
        <dbReference type="ARBA" id="ARBA00023125"/>
    </source>
</evidence>
<keyword evidence="10" id="KW-1185">Reference proteome</keyword>
<dbReference type="InterPro" id="IPR040260">
    <property type="entry name" value="RFA2-like"/>
</dbReference>
<dbReference type="EMBL" id="JAEPRC010000105">
    <property type="protein sequence ID" value="KAG2208858.1"/>
    <property type="molecule type" value="Genomic_DNA"/>
</dbReference>
<dbReference type="InterPro" id="IPR036390">
    <property type="entry name" value="WH_DNA-bd_sf"/>
</dbReference>
<evidence type="ECO:0000256" key="5">
    <source>
        <dbReference type="ARBA" id="ARBA00023242"/>
    </source>
</evidence>
<dbReference type="InterPro" id="IPR004365">
    <property type="entry name" value="NA-bd_OB_tRNA"/>
</dbReference>
<evidence type="ECO:0008006" key="11">
    <source>
        <dbReference type="Google" id="ProtNLM"/>
    </source>
</evidence>
<proteinExistence type="inferred from homology"/>
<dbReference type="Proteomes" id="UP000650833">
    <property type="component" value="Unassembled WGS sequence"/>
</dbReference>
<dbReference type="GO" id="GO:0000724">
    <property type="term" value="P:double-strand break repair via homologous recombination"/>
    <property type="evidence" value="ECO:0007669"/>
    <property type="project" value="TreeGrafter"/>
</dbReference>
<keyword evidence="5" id="KW-0539">Nucleus</keyword>
<dbReference type="PANTHER" id="PTHR13989">
    <property type="entry name" value="REPLICATION PROTEIN A-RELATED"/>
    <property type="match status" value="1"/>
</dbReference>
<keyword evidence="3" id="KW-0235">DNA replication</keyword>
<evidence type="ECO:0000256" key="1">
    <source>
        <dbReference type="ARBA" id="ARBA00004123"/>
    </source>
</evidence>
<dbReference type="GO" id="GO:0006260">
    <property type="term" value="P:DNA replication"/>
    <property type="evidence" value="ECO:0007669"/>
    <property type="project" value="UniProtKB-KW"/>
</dbReference>
<sequence>MASFNNNSGGYMDNSFDNTNNNSSSGYAKRPLGEQTMRPLTVKQIKGAVSPQENTFKIDNANVTQMTFVGVIRNIQELATNYVYTIEDGTGAIDVRKWVEQNETPEEADARRELLVDTYVRVNGRLNSFSNRISVVAHSMRPVEDFNEISFHFLEAIETHFLFVKPGSTIHSSSNNDAMQIDGPNELNTINDRVSQAIKEYDNSTEGASIEQIIQKFRGLHTESEIRDTIDFLMNDGQCYSTIDSDHLKSCLP</sequence>
<dbReference type="InterPro" id="IPR014646">
    <property type="entry name" value="Rfa2/RPA32"/>
</dbReference>
<dbReference type="InterPro" id="IPR036388">
    <property type="entry name" value="WH-like_DNA-bd_sf"/>
</dbReference>
<evidence type="ECO:0000313" key="10">
    <source>
        <dbReference type="Proteomes" id="UP000650833"/>
    </source>
</evidence>
<evidence type="ECO:0000256" key="6">
    <source>
        <dbReference type="SAM" id="MobiDB-lite"/>
    </source>
</evidence>
<evidence type="ECO:0000256" key="2">
    <source>
        <dbReference type="ARBA" id="ARBA00007815"/>
    </source>
</evidence>
<dbReference type="Gene3D" id="2.40.50.140">
    <property type="entry name" value="Nucleic acid-binding proteins"/>
    <property type="match status" value="1"/>
</dbReference>
<dbReference type="InterPro" id="IPR014892">
    <property type="entry name" value="RPA_C"/>
</dbReference>
<comment type="caution">
    <text evidence="9">The sequence shown here is derived from an EMBL/GenBank/DDBJ whole genome shotgun (WGS) entry which is preliminary data.</text>
</comment>
<dbReference type="SUPFAM" id="SSF50249">
    <property type="entry name" value="Nucleic acid-binding proteins"/>
    <property type="match status" value="1"/>
</dbReference>
<evidence type="ECO:0000259" key="8">
    <source>
        <dbReference type="Pfam" id="PF08784"/>
    </source>
</evidence>
<keyword evidence="4" id="KW-0238">DNA-binding</keyword>
<dbReference type="GO" id="GO:0003697">
    <property type="term" value="F:single-stranded DNA binding"/>
    <property type="evidence" value="ECO:0007669"/>
    <property type="project" value="TreeGrafter"/>
</dbReference>
<dbReference type="Gene3D" id="1.10.10.10">
    <property type="entry name" value="Winged helix-like DNA-binding domain superfamily/Winged helix DNA-binding domain"/>
    <property type="match status" value="1"/>
</dbReference>
<accession>A0A8H7RFQ3</accession>
<organism evidence="9 10">
    <name type="scientific">Mucor plumbeus</name>
    <dbReference type="NCBI Taxonomy" id="97098"/>
    <lineage>
        <taxon>Eukaryota</taxon>
        <taxon>Fungi</taxon>
        <taxon>Fungi incertae sedis</taxon>
        <taxon>Mucoromycota</taxon>
        <taxon>Mucoromycotina</taxon>
        <taxon>Mucoromycetes</taxon>
        <taxon>Mucorales</taxon>
        <taxon>Mucorineae</taxon>
        <taxon>Mucoraceae</taxon>
        <taxon>Mucor</taxon>
    </lineage>
</organism>
<evidence type="ECO:0000256" key="3">
    <source>
        <dbReference type="ARBA" id="ARBA00022705"/>
    </source>
</evidence>
<evidence type="ECO:0000313" key="9">
    <source>
        <dbReference type="EMBL" id="KAG2208858.1"/>
    </source>
</evidence>
<protein>
    <recommendedName>
        <fullName evidence="11">Replication protein A 32 kDa subunit</fullName>
    </recommendedName>
</protein>
<dbReference type="GO" id="GO:0000781">
    <property type="term" value="C:chromosome, telomeric region"/>
    <property type="evidence" value="ECO:0007669"/>
    <property type="project" value="TreeGrafter"/>
</dbReference>
<dbReference type="AlphaFoldDB" id="A0A8H7RFQ3"/>
<feature type="region of interest" description="Disordered" evidence="6">
    <location>
        <begin position="1"/>
        <end position="34"/>
    </location>
</feature>
<feature type="domain" description="Replication protein A C-terminal" evidence="8">
    <location>
        <begin position="174"/>
        <end position="245"/>
    </location>
</feature>